<evidence type="ECO:0000256" key="2">
    <source>
        <dbReference type="ARBA" id="ARBA00023242"/>
    </source>
</evidence>
<reference evidence="5" key="1">
    <citation type="submission" date="2020-11" db="EMBL/GenBank/DDBJ databases">
        <authorList>
            <consortium name="DOE Joint Genome Institute"/>
            <person name="Ahrendt S."/>
            <person name="Riley R."/>
            <person name="Andreopoulos W."/>
            <person name="LaButti K."/>
            <person name="Pangilinan J."/>
            <person name="Ruiz-duenas F.J."/>
            <person name="Barrasa J.M."/>
            <person name="Sanchez-Garcia M."/>
            <person name="Camarero S."/>
            <person name="Miyauchi S."/>
            <person name="Serrano A."/>
            <person name="Linde D."/>
            <person name="Babiker R."/>
            <person name="Drula E."/>
            <person name="Ayuso-Fernandez I."/>
            <person name="Pacheco R."/>
            <person name="Padilla G."/>
            <person name="Ferreira P."/>
            <person name="Barriuso J."/>
            <person name="Kellner H."/>
            <person name="Castanera R."/>
            <person name="Alfaro M."/>
            <person name="Ramirez L."/>
            <person name="Pisabarro A.G."/>
            <person name="Kuo A."/>
            <person name="Tritt A."/>
            <person name="Lipzen A."/>
            <person name="He G."/>
            <person name="Yan M."/>
            <person name="Ng V."/>
            <person name="Cullen D."/>
            <person name="Martin F."/>
            <person name="Rosso M.-N."/>
            <person name="Henrissat B."/>
            <person name="Hibbett D."/>
            <person name="Martinez A.T."/>
            <person name="Grigoriev I.V."/>
        </authorList>
    </citation>
    <scope>NUCLEOTIDE SEQUENCE</scope>
    <source>
        <strain evidence="5">AH 44721</strain>
    </source>
</reference>
<dbReference type="InterPro" id="IPR050987">
    <property type="entry name" value="AtrR-like"/>
</dbReference>
<dbReference type="PANTHER" id="PTHR46910">
    <property type="entry name" value="TRANSCRIPTION FACTOR PDR1"/>
    <property type="match status" value="1"/>
</dbReference>
<feature type="domain" description="Zn(2)-C6 fungal-type" evidence="4">
    <location>
        <begin position="43"/>
        <end position="73"/>
    </location>
</feature>
<dbReference type="AlphaFoldDB" id="A0A9P5NRR0"/>
<keyword evidence="2" id="KW-0539">Nucleus</keyword>
<proteinExistence type="predicted"/>
<dbReference type="InterPro" id="IPR001138">
    <property type="entry name" value="Zn2Cys6_DnaBD"/>
</dbReference>
<dbReference type="InterPro" id="IPR007219">
    <property type="entry name" value="XnlR_reg_dom"/>
</dbReference>
<comment type="caution">
    <text evidence="5">The sequence shown here is derived from an EMBL/GenBank/DDBJ whole genome shotgun (WGS) entry which is preliminary data.</text>
</comment>
<dbReference type="EMBL" id="JADNYJ010000040">
    <property type="protein sequence ID" value="KAF8901716.1"/>
    <property type="molecule type" value="Genomic_DNA"/>
</dbReference>
<protein>
    <submittedName>
        <fullName evidence="5">Fungal-specific transcription factor domain-containing protein</fullName>
    </submittedName>
</protein>
<accession>A0A9P5NRR0</accession>
<dbReference type="GO" id="GO:0000981">
    <property type="term" value="F:DNA-binding transcription factor activity, RNA polymerase II-specific"/>
    <property type="evidence" value="ECO:0007669"/>
    <property type="project" value="InterPro"/>
</dbReference>
<dbReference type="CDD" id="cd00067">
    <property type="entry name" value="GAL4"/>
    <property type="match status" value="1"/>
</dbReference>
<name>A0A9P5NRR0_GYMJU</name>
<dbReference type="CDD" id="cd12148">
    <property type="entry name" value="fungal_TF_MHR"/>
    <property type="match status" value="1"/>
</dbReference>
<dbReference type="PROSITE" id="PS50048">
    <property type="entry name" value="ZN2_CY6_FUNGAL_2"/>
    <property type="match status" value="1"/>
</dbReference>
<dbReference type="SMART" id="SM00906">
    <property type="entry name" value="Fungal_trans"/>
    <property type="match status" value="1"/>
</dbReference>
<feature type="region of interest" description="Disordered" evidence="3">
    <location>
        <begin position="144"/>
        <end position="163"/>
    </location>
</feature>
<evidence type="ECO:0000259" key="4">
    <source>
        <dbReference type="PROSITE" id="PS50048"/>
    </source>
</evidence>
<dbReference type="PANTHER" id="PTHR46910:SF1">
    <property type="entry name" value="MISCELLANEOUS ZN(II)2CYS6 TRANSCRIPTION FACTOR (EUROFUNG)-RELATED"/>
    <property type="match status" value="1"/>
</dbReference>
<feature type="compositionally biased region" description="Polar residues" evidence="3">
    <location>
        <begin position="777"/>
        <end position="791"/>
    </location>
</feature>
<gene>
    <name evidence="5" type="ORF">CPB84DRAFT_1846709</name>
</gene>
<evidence type="ECO:0000313" key="5">
    <source>
        <dbReference type="EMBL" id="KAF8901716.1"/>
    </source>
</evidence>
<dbReference type="Pfam" id="PF00172">
    <property type="entry name" value="Zn_clus"/>
    <property type="match status" value="1"/>
</dbReference>
<feature type="region of interest" description="Disordered" evidence="3">
    <location>
        <begin position="682"/>
        <end position="853"/>
    </location>
</feature>
<feature type="compositionally biased region" description="Low complexity" evidence="3">
    <location>
        <begin position="798"/>
        <end position="812"/>
    </location>
</feature>
<feature type="compositionally biased region" description="Low complexity" evidence="3">
    <location>
        <begin position="844"/>
        <end position="853"/>
    </location>
</feature>
<evidence type="ECO:0000256" key="1">
    <source>
        <dbReference type="ARBA" id="ARBA00022723"/>
    </source>
</evidence>
<evidence type="ECO:0000313" key="6">
    <source>
        <dbReference type="Proteomes" id="UP000724874"/>
    </source>
</evidence>
<dbReference type="PROSITE" id="PS00463">
    <property type="entry name" value="ZN2_CY6_FUNGAL_1"/>
    <property type="match status" value="1"/>
</dbReference>
<dbReference type="SMART" id="SM00066">
    <property type="entry name" value="GAL4"/>
    <property type="match status" value="1"/>
</dbReference>
<dbReference type="GO" id="GO:0003677">
    <property type="term" value="F:DNA binding"/>
    <property type="evidence" value="ECO:0007669"/>
    <property type="project" value="InterPro"/>
</dbReference>
<keyword evidence="1" id="KW-0479">Metal-binding</keyword>
<dbReference type="Proteomes" id="UP000724874">
    <property type="component" value="Unassembled WGS sequence"/>
</dbReference>
<sequence>MAKGEDSSSMASQSKKKRSEDEPMLEDVASKPLQLQRRRVWRACESCRRKKIKCDGCEPTCSQCSMSGSQCTWLQTKDRAALSRHYVQELEARLLHMESLFSQIAPALEQHMALSSNGSAQANTSDPINSESLAPAAAILRSIAPKVPTPESTTTTPPPVARTDDEVSELFGQLALDEYGHMRWIGGSSTMSLIQSFRALTSSPLHRISPMEEDPQAPGPSVNKLYFPAAVFFGKIHALPGPEEVEFPDRDLADKLVAAYFARLHFLMPVIDKPSFLRKFAHIMDNQHDLDTIRSEIAFLSLIFAVFACAANLVEDPRLAISERHDDGGMGMVYYERALILQYISHPNIQVAHVQCFILMSSFLCSVNCLPQAWILIGQAVRTGQDLGLHRSPRRLLVSPVEKELRRKIWWGVYILDRMLALALGRPLGINDSDCDVELPVEVDDEHLPEYFTGAPMTRRQLSLMTGTVALIKLYEIGGRVLRQVYALEICKDHLEPERKADLQRTVESLDTELTKWCDELPIVFKSQSETEEQVSMGAVLCSHYYSILTTLHRNLLPVKRDQPVTAKSTVKAVSSARSCIRLAPSMKHVVPPSHHLAFFIQHLFSSAVIVLLYAMHASDMRAASAAMDEAKSTLAALESWEGSWPGARKCKELLIDLINTANEAIAKGPREKSAGTAPVQVPVQVPSHGSPPASAPSGSTSTHERRRSVTIATGTSGGASGRVAKGRPRRTQSRDPGSSSSRRLAAVSPYRVDSGQRARSTSRRRGHDEPEGPDRSATTSYYQSFSSPTTSAPPRPGSSNHSSPASNSLPSPSMPPMVANDSTQPTQTKHDPQLSANNYTFTSPLSPAHLPSPHRYEFEYGMQPSVLSQSNLQQWNGTNAEQQMFATNASETLYGNAYGTYTGFDGYTGYDPNSQLSGGVAGLSTTPPSSTFDAVGLPFRGLDFIRNYNPSGYVTGDQDSLWQSYDPGAFGYDPDLPFTLVDTPNDLQDTIHHS</sequence>
<organism evidence="5 6">
    <name type="scientific">Gymnopilus junonius</name>
    <name type="common">Spectacular rustgill mushroom</name>
    <name type="synonym">Gymnopilus spectabilis subsp. junonius</name>
    <dbReference type="NCBI Taxonomy" id="109634"/>
    <lineage>
        <taxon>Eukaryota</taxon>
        <taxon>Fungi</taxon>
        <taxon>Dikarya</taxon>
        <taxon>Basidiomycota</taxon>
        <taxon>Agaricomycotina</taxon>
        <taxon>Agaricomycetes</taxon>
        <taxon>Agaricomycetidae</taxon>
        <taxon>Agaricales</taxon>
        <taxon>Agaricineae</taxon>
        <taxon>Hymenogastraceae</taxon>
        <taxon>Gymnopilus</taxon>
    </lineage>
</organism>
<dbReference type="Gene3D" id="4.10.240.10">
    <property type="entry name" value="Zn(2)-C6 fungal-type DNA-binding domain"/>
    <property type="match status" value="1"/>
</dbReference>
<dbReference type="SUPFAM" id="SSF57701">
    <property type="entry name" value="Zn2/Cys6 DNA-binding domain"/>
    <property type="match status" value="1"/>
</dbReference>
<dbReference type="InterPro" id="IPR036864">
    <property type="entry name" value="Zn2-C6_fun-type_DNA-bd_sf"/>
</dbReference>
<keyword evidence="6" id="KW-1185">Reference proteome</keyword>
<dbReference type="GO" id="GO:0008270">
    <property type="term" value="F:zinc ion binding"/>
    <property type="evidence" value="ECO:0007669"/>
    <property type="project" value="InterPro"/>
</dbReference>
<feature type="compositionally biased region" description="Low complexity" evidence="3">
    <location>
        <begin position="687"/>
        <end position="702"/>
    </location>
</feature>
<dbReference type="OrthoDB" id="434771at2759"/>
<dbReference type="GO" id="GO:0006351">
    <property type="term" value="P:DNA-templated transcription"/>
    <property type="evidence" value="ECO:0007669"/>
    <property type="project" value="InterPro"/>
</dbReference>
<feature type="region of interest" description="Disordered" evidence="3">
    <location>
        <begin position="1"/>
        <end position="31"/>
    </location>
</feature>
<evidence type="ECO:0000256" key="3">
    <source>
        <dbReference type="SAM" id="MobiDB-lite"/>
    </source>
</evidence>
<dbReference type="Pfam" id="PF04082">
    <property type="entry name" value="Fungal_trans"/>
    <property type="match status" value="1"/>
</dbReference>